<gene>
    <name evidence="2" type="ORF">FFWV33_05260</name>
</gene>
<keyword evidence="3" id="KW-1185">Reference proteome</keyword>
<dbReference type="OrthoDB" id="9803532at2"/>
<dbReference type="AlphaFoldDB" id="A0A2S1LBR1"/>
<accession>A0A2S1LBR1</accession>
<protein>
    <recommendedName>
        <fullName evidence="1">DUF403 domain-containing protein</fullName>
    </recommendedName>
</protein>
<dbReference type="Proteomes" id="UP000244527">
    <property type="component" value="Chromosome"/>
</dbReference>
<dbReference type="EMBL" id="CP020918">
    <property type="protein sequence ID" value="AWG20986.1"/>
    <property type="molecule type" value="Genomic_DNA"/>
</dbReference>
<organism evidence="2 3">
    <name type="scientific">Flavobacterium faecale</name>
    <dbReference type="NCBI Taxonomy" id="1355330"/>
    <lineage>
        <taxon>Bacteria</taxon>
        <taxon>Pseudomonadati</taxon>
        <taxon>Bacteroidota</taxon>
        <taxon>Flavobacteriia</taxon>
        <taxon>Flavobacteriales</taxon>
        <taxon>Flavobacteriaceae</taxon>
        <taxon>Flavobacterium</taxon>
    </lineage>
</organism>
<evidence type="ECO:0000313" key="2">
    <source>
        <dbReference type="EMBL" id="AWG20986.1"/>
    </source>
</evidence>
<sequence>MEVNMLSRVADGIYWLSRYMERTHGMLLTLNTLYNMSFDQETNDYQGYKPLLQYYTDLSAEEIEKVQFDSNYVLKYIICDANNNNSVKSLITRSRENARGAQDKITKELWEHINSMYHYINDCELPDRLETAEAMEILSKMNKDFLMYNGIIHVTMPRGIGWNFSSLGKNLERCLQTLTFTQAYYRPIAFDLDGTEDLLYWRKLLLSLSGYELYMKSYSNIPHNRKVVQQVIFNKDFAHSLIYTLGLIEIHLNSLFKDNHLSEARTMRNHFGRLKSAVEFTDYHHMTNEQLESLLEDTISQLYIFSADFSKLFFSYTLDSSDKCNTPYLFK</sequence>
<dbReference type="InterPro" id="IPR007296">
    <property type="entry name" value="DUF403"/>
</dbReference>
<dbReference type="RefSeq" id="WP_108739939.1">
    <property type="nucleotide sequence ID" value="NZ_CP020918.1"/>
</dbReference>
<evidence type="ECO:0000313" key="3">
    <source>
        <dbReference type="Proteomes" id="UP000244527"/>
    </source>
</evidence>
<reference evidence="2 3" key="1">
    <citation type="submission" date="2017-04" db="EMBL/GenBank/DDBJ databases">
        <title>Compelte genome sequence of WV33.</title>
        <authorList>
            <person name="Lee P.C."/>
        </authorList>
    </citation>
    <scope>NUCLEOTIDE SEQUENCE [LARGE SCALE GENOMIC DNA]</scope>
    <source>
        <strain evidence="2 3">WV33</strain>
    </source>
</reference>
<feature type="domain" description="DUF403" evidence="1">
    <location>
        <begin position="5"/>
        <end position="314"/>
    </location>
</feature>
<name>A0A2S1LBR1_9FLAO</name>
<proteinExistence type="predicted"/>
<dbReference type="PANTHER" id="PTHR34595:SF7">
    <property type="entry name" value="SLL1039 PROTEIN"/>
    <property type="match status" value="1"/>
</dbReference>
<dbReference type="InterPro" id="IPR051680">
    <property type="entry name" value="ATP-dep_Glu-Cys_Ligase-2"/>
</dbReference>
<evidence type="ECO:0000259" key="1">
    <source>
        <dbReference type="Pfam" id="PF04168"/>
    </source>
</evidence>
<dbReference type="KEGG" id="ffa:FFWV33_05260"/>
<dbReference type="Pfam" id="PF04168">
    <property type="entry name" value="Alpha-E"/>
    <property type="match status" value="1"/>
</dbReference>
<dbReference type="PANTHER" id="PTHR34595">
    <property type="entry name" value="BLR5612 PROTEIN"/>
    <property type="match status" value="1"/>
</dbReference>